<organism evidence="1 2">
    <name type="scientific">Legionella clemsonensis</name>
    <dbReference type="NCBI Taxonomy" id="1867846"/>
    <lineage>
        <taxon>Bacteria</taxon>
        <taxon>Pseudomonadati</taxon>
        <taxon>Pseudomonadota</taxon>
        <taxon>Gammaproteobacteria</taxon>
        <taxon>Legionellales</taxon>
        <taxon>Legionellaceae</taxon>
        <taxon>Legionella</taxon>
    </lineage>
</organism>
<name>A0A222P180_9GAMM</name>
<dbReference type="KEGG" id="lcd:clem_05165"/>
<dbReference type="Gene3D" id="3.40.50.410">
    <property type="entry name" value="von Willebrand factor, type A domain"/>
    <property type="match status" value="1"/>
</dbReference>
<reference evidence="2" key="1">
    <citation type="submission" date="2016-07" db="EMBL/GenBank/DDBJ databases">
        <authorList>
            <person name="Florea S."/>
            <person name="Webb J.S."/>
            <person name="Jaromczyk J."/>
            <person name="Schardl C.L."/>
        </authorList>
    </citation>
    <scope>NUCLEOTIDE SEQUENCE [LARGE SCALE GENOMIC DNA]</scope>
    <source>
        <strain evidence="2">CDC-D5610</strain>
    </source>
</reference>
<sequence length="195" mass="22677">MDDEQEYIEIQLPSPAYAPLFGSLNYIEAEKIKFNIKEFLKDHKQELIFIDGTSPLLLAHSDLFENKKVFYAEKKLNNDTVEVTPYFFVPNALTPPTYYFILDTSSSMEEEERLPTVRKSVIKFAEALFQFQPNAIINITQFVDNTKKVGSYRKEDFDELCMEVYCLKADGMTNLFTTALEQLERLKESTQHNNI</sequence>
<evidence type="ECO:0000313" key="1">
    <source>
        <dbReference type="EMBL" id="ASQ45589.1"/>
    </source>
</evidence>
<evidence type="ECO:0000313" key="2">
    <source>
        <dbReference type="Proteomes" id="UP000201728"/>
    </source>
</evidence>
<proteinExistence type="predicted"/>
<accession>A0A222P180</accession>
<dbReference type="RefSeq" id="WP_094090633.1">
    <property type="nucleotide sequence ID" value="NZ_CP016397.1"/>
</dbReference>
<evidence type="ECO:0008006" key="3">
    <source>
        <dbReference type="Google" id="ProtNLM"/>
    </source>
</evidence>
<keyword evidence="2" id="KW-1185">Reference proteome</keyword>
<dbReference type="OrthoDB" id="5648632at2"/>
<dbReference type="Proteomes" id="UP000201728">
    <property type="component" value="Chromosome"/>
</dbReference>
<dbReference type="SUPFAM" id="SSF53300">
    <property type="entry name" value="vWA-like"/>
    <property type="match status" value="1"/>
</dbReference>
<dbReference type="AlphaFoldDB" id="A0A222P180"/>
<gene>
    <name evidence="1" type="ORF">clem_05165</name>
</gene>
<dbReference type="InterPro" id="IPR036465">
    <property type="entry name" value="vWFA_dom_sf"/>
</dbReference>
<dbReference type="EMBL" id="CP016397">
    <property type="protein sequence ID" value="ASQ45589.1"/>
    <property type="molecule type" value="Genomic_DNA"/>
</dbReference>
<protein>
    <recommendedName>
        <fullName evidence="3">VWFA domain-containing protein</fullName>
    </recommendedName>
</protein>